<gene>
    <name evidence="2" type="ORF">FC678_20105</name>
</gene>
<dbReference type="AlphaFoldDB" id="A0A9X8ZED5"/>
<evidence type="ECO:0000313" key="2">
    <source>
        <dbReference type="EMBL" id="TKH08505.1"/>
    </source>
</evidence>
<evidence type="ECO:0000313" key="3">
    <source>
        <dbReference type="Proteomes" id="UP000309170"/>
    </source>
</evidence>
<dbReference type="EMBL" id="SZNT01000364">
    <property type="protein sequence ID" value="TKH08505.1"/>
    <property type="molecule type" value="Genomic_DNA"/>
</dbReference>
<organism evidence="2 3">
    <name type="scientific">Peribacillus simplex</name>
    <dbReference type="NCBI Taxonomy" id="1478"/>
    <lineage>
        <taxon>Bacteria</taxon>
        <taxon>Bacillati</taxon>
        <taxon>Bacillota</taxon>
        <taxon>Bacilli</taxon>
        <taxon>Bacillales</taxon>
        <taxon>Bacillaceae</taxon>
        <taxon>Peribacillus</taxon>
    </lineage>
</organism>
<name>A0A9X8ZED5_9BACI</name>
<comment type="caution">
    <text evidence="2">The sequence shown here is derived from an EMBL/GenBank/DDBJ whole genome shotgun (WGS) entry which is preliminary data.</text>
</comment>
<accession>A0A9X8ZED5</accession>
<protein>
    <submittedName>
        <fullName evidence="2">Uncharacterized protein</fullName>
    </submittedName>
</protein>
<reference evidence="2 3" key="1">
    <citation type="journal article" date="2019" name="Environ. Microbiol.">
        <title>An active ?-lactamase is a part of an orchestrated cell wall stress resistance network of Bacillus subtilis and related rhizosphere species.</title>
        <authorList>
            <person name="Bucher T."/>
            <person name="Keren-Paz A."/>
            <person name="Hausser J."/>
            <person name="Olender T."/>
            <person name="Cytryn E."/>
            <person name="Kolodkin-Gal I."/>
        </authorList>
    </citation>
    <scope>NUCLEOTIDE SEQUENCE [LARGE SCALE GENOMIC DNA]</scope>
    <source>
        <strain evidence="2 3">I4</strain>
    </source>
</reference>
<keyword evidence="1" id="KW-0175">Coiled coil</keyword>
<dbReference type="Proteomes" id="UP000309170">
    <property type="component" value="Unassembled WGS sequence"/>
</dbReference>
<sequence>MLKIDRTKVDASIKDMVLFTATKKVLADYEKEKQVLLNRETGLNERMAQLQEEHTQLLLDREIAKDNTSDYIYLSKQLTNTDEEMKIIVSLQEQFKEDFKGLKQKHLPIIRNSYSKDLSAKSEFRVNETVELVRYELLSAIADYSREVSKQREPLMPAIYEFLHDEELMETNMGFRRAFEYGSEHLVFTGGPGKSVISKNEIFSACGGNLPSGLTKPKDVK</sequence>
<evidence type="ECO:0000256" key="1">
    <source>
        <dbReference type="SAM" id="Coils"/>
    </source>
</evidence>
<proteinExistence type="predicted"/>
<feature type="coiled-coil region" evidence="1">
    <location>
        <begin position="26"/>
        <end position="67"/>
    </location>
</feature>
<dbReference type="RefSeq" id="WP_137024255.1">
    <property type="nucleotide sequence ID" value="NZ_SZNT01000364.1"/>
</dbReference>